<evidence type="ECO:0000313" key="6">
    <source>
        <dbReference type="Proteomes" id="UP000325902"/>
    </source>
</evidence>
<dbReference type="Proteomes" id="UP000325902">
    <property type="component" value="Unassembled WGS sequence"/>
</dbReference>
<protein>
    <submittedName>
        <fullName evidence="5">Oxygen-dependent choline dehydrogenase</fullName>
    </submittedName>
</protein>
<gene>
    <name evidence="5" type="primary">betA_1</name>
    <name evidence="5" type="ORF">DBV05_g8638</name>
</gene>
<dbReference type="InterPro" id="IPR012132">
    <property type="entry name" value="GMC_OxRdtase"/>
</dbReference>
<comment type="cofactor">
    <cofactor evidence="2">
        <name>FAD</name>
        <dbReference type="ChEBI" id="CHEBI:57692"/>
    </cofactor>
</comment>
<dbReference type="GO" id="GO:0016614">
    <property type="term" value="F:oxidoreductase activity, acting on CH-OH group of donors"/>
    <property type="evidence" value="ECO:0007669"/>
    <property type="project" value="InterPro"/>
</dbReference>
<keyword evidence="6" id="KW-1185">Reference proteome</keyword>
<evidence type="ECO:0000256" key="1">
    <source>
        <dbReference type="ARBA" id="ARBA00010790"/>
    </source>
</evidence>
<dbReference type="SUPFAM" id="SSF51905">
    <property type="entry name" value="FAD/NAD(P)-binding domain"/>
    <property type="match status" value="1"/>
</dbReference>
<dbReference type="InterPro" id="IPR007867">
    <property type="entry name" value="GMC_OxRtase_C"/>
</dbReference>
<evidence type="ECO:0000313" key="5">
    <source>
        <dbReference type="EMBL" id="KAB2572656.1"/>
    </source>
</evidence>
<evidence type="ECO:0000256" key="2">
    <source>
        <dbReference type="PIRSR" id="PIRSR000137-2"/>
    </source>
</evidence>
<dbReference type="Gene3D" id="3.50.50.60">
    <property type="entry name" value="FAD/NAD(P)-binding domain"/>
    <property type="match status" value="1"/>
</dbReference>
<feature type="domain" description="Glucose-methanol-choline oxidoreductase C-terminal" evidence="4">
    <location>
        <begin position="494"/>
        <end position="625"/>
    </location>
</feature>
<comment type="similarity">
    <text evidence="1">Belongs to the GMC oxidoreductase family.</text>
</comment>
<organism evidence="5 6">
    <name type="scientific">Lasiodiplodia theobromae</name>
    <dbReference type="NCBI Taxonomy" id="45133"/>
    <lineage>
        <taxon>Eukaryota</taxon>
        <taxon>Fungi</taxon>
        <taxon>Dikarya</taxon>
        <taxon>Ascomycota</taxon>
        <taxon>Pezizomycotina</taxon>
        <taxon>Dothideomycetes</taxon>
        <taxon>Dothideomycetes incertae sedis</taxon>
        <taxon>Botryosphaeriales</taxon>
        <taxon>Botryosphaeriaceae</taxon>
        <taxon>Lasiodiplodia</taxon>
    </lineage>
</organism>
<feature type="binding site" evidence="2">
    <location>
        <position position="121"/>
    </location>
    <ligand>
        <name>FAD</name>
        <dbReference type="ChEBI" id="CHEBI:57692"/>
    </ligand>
</feature>
<dbReference type="Pfam" id="PF05199">
    <property type="entry name" value="GMC_oxred_C"/>
    <property type="match status" value="1"/>
</dbReference>
<dbReference type="InterPro" id="IPR000172">
    <property type="entry name" value="GMC_OxRdtase_N"/>
</dbReference>
<accession>A0A5N5D4N1</accession>
<dbReference type="Pfam" id="PF00732">
    <property type="entry name" value="GMC_oxred_N"/>
    <property type="match status" value="1"/>
</dbReference>
<proteinExistence type="inferred from homology"/>
<dbReference type="InterPro" id="IPR036188">
    <property type="entry name" value="FAD/NAD-bd_sf"/>
</dbReference>
<evidence type="ECO:0000259" key="3">
    <source>
        <dbReference type="Pfam" id="PF00732"/>
    </source>
</evidence>
<dbReference type="SUPFAM" id="SSF54373">
    <property type="entry name" value="FAD-linked reductases, C-terminal domain"/>
    <property type="match status" value="1"/>
</dbReference>
<dbReference type="PANTHER" id="PTHR11552">
    <property type="entry name" value="GLUCOSE-METHANOL-CHOLINE GMC OXIDOREDUCTASE"/>
    <property type="match status" value="1"/>
</dbReference>
<dbReference type="AlphaFoldDB" id="A0A5N5D4N1"/>
<keyword evidence="2" id="KW-0274">FAD</keyword>
<dbReference type="GO" id="GO:0050660">
    <property type="term" value="F:flavin adenine dinucleotide binding"/>
    <property type="evidence" value="ECO:0007669"/>
    <property type="project" value="InterPro"/>
</dbReference>
<sequence length="639" mass="67565">MGDIPVTNGAVATNGATNGVTNGAAPPLPALATDAASFLSQSYDYIIIGGGTAGLVLAARLTEDPNVTVGVLEAGKNALGDPLVDTPALFLQMLGNPEYDWCMKTTPQNGGRIHHLPRGKVLGGSSGTNYMMYVRGSERDYDDWAALANDPTWSFEGMRPYIAKHQTLTPHPPSDTGVLNRAGMATIAANHGFSGAIHTTFNDSRLPLEDAWLAAADTAFDIKDKPKDAWGGDHYGFYNGLGAVHSDGPHKGKRSYAARNYFEANAARGNLRVLCEAPVRRVLLEGKEAVGVEFAHGGETFEVKAGREVVLSAGVIHSPAILELSGIGNPEVLRKAGVECKVELNSVGENYQDHVLSGLGYRLAPGQMSGDSLHAPEVMAAAQKAYVEGQVGPLAGVVSGQGFVSYKQIATKEELDKTIASIRETQKTSTPFQQRQLDQVIRHLEDEKSANIQYILVPISANFADSAVANQSTLWPPGDPANPGATWVACLQYPASRGSIHISSSDPTVQPTIDPGYLAHHADVAVLGTGLKMADKIALSKPLSGILGARYRPAPEVDLTDTAAAEQAVRDWIIGEYHSCGSCAMGDTVDSKLKVNGVGRLRVVDASVFPNHVSGNCQSSVYALAEKAADIIKADVVVV</sequence>
<dbReference type="Gene3D" id="3.30.560.10">
    <property type="entry name" value="Glucose Oxidase, domain 3"/>
    <property type="match status" value="1"/>
</dbReference>
<reference evidence="5 6" key="1">
    <citation type="journal article" date="2019" name="Sci. Rep.">
        <title>A multi-omics analysis of the grapevine pathogen Lasiodiplodia theobromae reveals that temperature affects the expression of virulence- and pathogenicity-related genes.</title>
        <authorList>
            <person name="Felix C."/>
            <person name="Meneses R."/>
            <person name="Goncalves M.F.M."/>
            <person name="Tilleman L."/>
            <person name="Duarte A.S."/>
            <person name="Jorrin-Novo J.V."/>
            <person name="Van de Peer Y."/>
            <person name="Deforce D."/>
            <person name="Van Nieuwerburgh F."/>
            <person name="Esteves A.C."/>
            <person name="Alves A."/>
        </authorList>
    </citation>
    <scope>NUCLEOTIDE SEQUENCE [LARGE SCALE GENOMIC DNA]</scope>
    <source>
        <strain evidence="5 6">LA-SOL3</strain>
    </source>
</reference>
<feature type="binding site" evidence="2">
    <location>
        <position position="279"/>
    </location>
    <ligand>
        <name>FAD</name>
        <dbReference type="ChEBI" id="CHEBI:57692"/>
    </ligand>
</feature>
<feature type="domain" description="Glucose-methanol-choline oxidoreductase N-terminal" evidence="3">
    <location>
        <begin position="43"/>
        <end position="355"/>
    </location>
</feature>
<dbReference type="PIRSF" id="PIRSF000137">
    <property type="entry name" value="Alcohol_oxidase"/>
    <property type="match status" value="1"/>
</dbReference>
<dbReference type="OrthoDB" id="269227at2759"/>
<dbReference type="EMBL" id="VCHE01000073">
    <property type="protein sequence ID" value="KAB2572656.1"/>
    <property type="molecule type" value="Genomic_DNA"/>
</dbReference>
<name>A0A5N5D4N1_9PEZI</name>
<dbReference type="PANTHER" id="PTHR11552:SF210">
    <property type="entry name" value="GLUCOSE-METHANOL-CHOLINE OXIDOREDUCTASE N-TERMINAL DOMAIN-CONTAINING PROTEIN-RELATED"/>
    <property type="match status" value="1"/>
</dbReference>
<evidence type="ECO:0000259" key="4">
    <source>
        <dbReference type="Pfam" id="PF05199"/>
    </source>
</evidence>
<comment type="caution">
    <text evidence="5">The sequence shown here is derived from an EMBL/GenBank/DDBJ whole genome shotgun (WGS) entry which is preliminary data.</text>
</comment>
<keyword evidence="2" id="KW-0285">Flavoprotein</keyword>